<reference evidence="7" key="2">
    <citation type="submission" date="2025-08" db="UniProtKB">
        <authorList>
            <consortium name="Ensembl"/>
        </authorList>
    </citation>
    <scope>IDENTIFICATION</scope>
</reference>
<dbReference type="Pfam" id="PF12799">
    <property type="entry name" value="LRR_4"/>
    <property type="match status" value="1"/>
</dbReference>
<reference evidence="7" key="1">
    <citation type="submission" date="2019-06" db="EMBL/GenBank/DDBJ databases">
        <authorList>
            <consortium name="Wellcome Sanger Institute Data Sharing"/>
        </authorList>
    </citation>
    <scope>NUCLEOTIDE SEQUENCE [LARGE SCALE GENOMIC DNA]</scope>
</reference>
<protein>
    <submittedName>
        <fullName evidence="7">Oligodendrocyte myelin glycoprotein a</fullName>
    </submittedName>
</protein>
<evidence type="ECO:0000256" key="5">
    <source>
        <dbReference type="SAM" id="SignalP"/>
    </source>
</evidence>
<dbReference type="InterPro" id="IPR000372">
    <property type="entry name" value="LRRNT"/>
</dbReference>
<dbReference type="Proteomes" id="UP000472267">
    <property type="component" value="Chromosome 10"/>
</dbReference>
<dbReference type="AlphaFoldDB" id="A0A672JIK9"/>
<evidence type="ECO:0000313" key="8">
    <source>
        <dbReference type="Proteomes" id="UP000472267"/>
    </source>
</evidence>
<dbReference type="PANTHER" id="PTHR47114">
    <property type="match status" value="1"/>
</dbReference>
<dbReference type="Gene3D" id="3.80.10.10">
    <property type="entry name" value="Ribonuclease Inhibitor"/>
    <property type="match status" value="2"/>
</dbReference>
<evidence type="ECO:0000313" key="7">
    <source>
        <dbReference type="Ensembl" id="ENSSFAP00005054026.1"/>
    </source>
</evidence>
<proteinExistence type="predicted"/>
<dbReference type="Pfam" id="PF01462">
    <property type="entry name" value="LRRNT"/>
    <property type="match status" value="1"/>
</dbReference>
<dbReference type="InterPro" id="IPR032675">
    <property type="entry name" value="LRR_dom_sf"/>
</dbReference>
<dbReference type="InterPro" id="IPR003591">
    <property type="entry name" value="Leu-rich_rpt_typical-subtyp"/>
</dbReference>
<feature type="compositionally biased region" description="Polar residues" evidence="4">
    <location>
        <begin position="367"/>
        <end position="381"/>
    </location>
</feature>
<name>A0A672JIK9_SALFA</name>
<evidence type="ECO:0000259" key="6">
    <source>
        <dbReference type="SMART" id="SM00013"/>
    </source>
</evidence>
<dbReference type="SMART" id="SM00013">
    <property type="entry name" value="LRRNT"/>
    <property type="match status" value="1"/>
</dbReference>
<dbReference type="GO" id="GO:0031102">
    <property type="term" value="P:neuron projection regeneration"/>
    <property type="evidence" value="ECO:0007669"/>
    <property type="project" value="TreeGrafter"/>
</dbReference>
<dbReference type="PRINTS" id="PR00019">
    <property type="entry name" value="LEURICHRPT"/>
</dbReference>
<evidence type="ECO:0000256" key="3">
    <source>
        <dbReference type="ARBA" id="ARBA00022737"/>
    </source>
</evidence>
<keyword evidence="1" id="KW-0433">Leucine-rich repeat</keyword>
<keyword evidence="2 5" id="KW-0732">Signal</keyword>
<keyword evidence="3" id="KW-0677">Repeat</keyword>
<feature type="domain" description="LRRNT" evidence="6">
    <location>
        <begin position="22"/>
        <end position="56"/>
    </location>
</feature>
<keyword evidence="8" id="KW-1185">Reference proteome</keyword>
<feature type="chain" id="PRO_5025449042" evidence="5">
    <location>
        <begin position="22"/>
        <end position="471"/>
    </location>
</feature>
<dbReference type="PROSITE" id="PS51450">
    <property type="entry name" value="LRR"/>
    <property type="match status" value="3"/>
</dbReference>
<organism evidence="7 8">
    <name type="scientific">Salarias fasciatus</name>
    <name type="common">Jewelled blenny</name>
    <name type="synonym">Blennius fasciatus</name>
    <dbReference type="NCBI Taxonomy" id="181472"/>
    <lineage>
        <taxon>Eukaryota</taxon>
        <taxon>Metazoa</taxon>
        <taxon>Chordata</taxon>
        <taxon>Craniata</taxon>
        <taxon>Vertebrata</taxon>
        <taxon>Euteleostomi</taxon>
        <taxon>Actinopterygii</taxon>
        <taxon>Neopterygii</taxon>
        <taxon>Teleostei</taxon>
        <taxon>Neoteleostei</taxon>
        <taxon>Acanthomorphata</taxon>
        <taxon>Ovalentaria</taxon>
        <taxon>Blenniimorphae</taxon>
        <taxon>Blenniiformes</taxon>
        <taxon>Blennioidei</taxon>
        <taxon>Blenniidae</taxon>
        <taxon>Salariinae</taxon>
        <taxon>Salarias</taxon>
    </lineage>
</organism>
<sequence>MLQFEKCRLVLVLWLGSRVVAVCPAVCSCSPSHREVDCSWRGLRQLPDGLQHNLRTLNLSHNRFHDLDGRLTSYTHLRILDLSHNRLVRLPADLPRSLWQLHATSNRLQLLDKNDTVYQWNLRVLDLSHNKMERAIFINNTLSNLRTLNLSHNHFWTLPTNLPAHLEAIDLSHNLLVKVLPGSLDRLSRLAHFYLHANRFSTLPSGVLDKLTSLKVITLGGNPWDCHRYSDIAYLLSWSQRTPARILGCPCHTQPVCGGVRPGRTGGWHFGSYNLPPLAASAQEVSSTSPEASVTGWWYMSVSALLSTPHPPEETANTPHHTFAAHPISVSTVTPRTVGTRLTVNHHSEPASTADREHMGHGDFHLTSGTRETSPTDSLHTTDTSAFSDMSLISATTRRDDMTLAGDWFFTTESAFIQTKKTTTLRTRSVRRQNQSFPGGASGNSSALSVCFSLLFLQNLGLLSLILTEVL</sequence>
<evidence type="ECO:0000256" key="2">
    <source>
        <dbReference type="ARBA" id="ARBA00022729"/>
    </source>
</evidence>
<feature type="region of interest" description="Disordered" evidence="4">
    <location>
        <begin position="348"/>
        <end position="381"/>
    </location>
</feature>
<dbReference type="InParanoid" id="A0A672JIK9"/>
<evidence type="ECO:0000256" key="1">
    <source>
        <dbReference type="ARBA" id="ARBA00022614"/>
    </source>
</evidence>
<dbReference type="PROSITE" id="PS51257">
    <property type="entry name" value="PROKAR_LIPOPROTEIN"/>
    <property type="match status" value="1"/>
</dbReference>
<dbReference type="SUPFAM" id="SSF52058">
    <property type="entry name" value="L domain-like"/>
    <property type="match status" value="1"/>
</dbReference>
<dbReference type="Pfam" id="PF00560">
    <property type="entry name" value="LRR_1"/>
    <property type="match status" value="1"/>
</dbReference>
<evidence type="ECO:0000256" key="4">
    <source>
        <dbReference type="SAM" id="MobiDB-lite"/>
    </source>
</evidence>
<dbReference type="SMART" id="SM00369">
    <property type="entry name" value="LRR_TYP"/>
    <property type="match status" value="4"/>
</dbReference>
<dbReference type="Ensembl" id="ENSSFAT00005055705.1">
    <property type="protein sequence ID" value="ENSSFAP00005054026.1"/>
    <property type="gene ID" value="ENSSFAG00005025762.1"/>
</dbReference>
<feature type="compositionally biased region" description="Basic and acidic residues" evidence="4">
    <location>
        <begin position="348"/>
        <end position="364"/>
    </location>
</feature>
<dbReference type="Pfam" id="PF13855">
    <property type="entry name" value="LRR_8"/>
    <property type="match status" value="1"/>
</dbReference>
<feature type="signal peptide" evidence="5">
    <location>
        <begin position="1"/>
        <end position="21"/>
    </location>
</feature>
<dbReference type="InterPro" id="IPR051071">
    <property type="entry name" value="LRR-bact_E3_ubiq_ligases"/>
</dbReference>
<accession>A0A672JIK9</accession>
<dbReference type="InterPro" id="IPR001611">
    <property type="entry name" value="Leu-rich_rpt"/>
</dbReference>
<dbReference type="OMA" id="ATDQFFT"/>
<reference evidence="7" key="3">
    <citation type="submission" date="2025-09" db="UniProtKB">
        <authorList>
            <consortium name="Ensembl"/>
        </authorList>
    </citation>
    <scope>IDENTIFICATION</scope>
</reference>
<dbReference type="PANTHER" id="PTHR47114:SF4">
    <property type="entry name" value="OLIGODENDROCYTE MYELIN GLYCOPROTEIN B"/>
    <property type="match status" value="1"/>
</dbReference>
<dbReference type="InterPro" id="IPR025875">
    <property type="entry name" value="Leu-rich_rpt_4"/>
</dbReference>